<protein>
    <submittedName>
        <fullName evidence="9">Type II secretion system protein</fullName>
    </submittedName>
</protein>
<dbReference type="AlphaFoldDB" id="L0REQ3"/>
<feature type="transmembrane region" description="Helical" evidence="7">
    <location>
        <begin position="210"/>
        <end position="229"/>
    </location>
</feature>
<evidence type="ECO:0000256" key="4">
    <source>
        <dbReference type="ARBA" id="ARBA00022692"/>
    </source>
</evidence>
<evidence type="ECO:0000259" key="8">
    <source>
        <dbReference type="Pfam" id="PF00482"/>
    </source>
</evidence>
<dbReference type="InterPro" id="IPR018076">
    <property type="entry name" value="T2SS_GspF_dom"/>
</dbReference>
<sequence>MYFPDLIELKAKLFFSPAIRVRVYRKIAAMTRHGVSVTESLSYIEERYSKNSSPVASVLAVVSERMHSGSKLHEALQGLIPAEEAMLIQSGVNSGKLHESLELSVKLIKARQQIISSMWKSLSYPAALFCAIIGLLLMLSSFVMPKFAKISDPELWQGSARTLYQISKFIDSTAGTMLLIGFIVALIAALGTMKLWTGRFRVYFDSVPPWSFYRLIIGSLWLFTLSTLMKSGIQLSQAMNDMLATPGTSPWLKERLLSVKAQLNLGKSLGVALDDSGYNFPAKIIVEDLRVYSKLPGFDEQLHLIAQEWLDEGMETISVQAKVINRACIIGIVFIIAGIVLAISSINQQLGQSIAY</sequence>
<comment type="similarity">
    <text evidence="2">Belongs to the GSP F family.</text>
</comment>
<dbReference type="HOGENOM" id="CLU_063664_0_0_7"/>
<dbReference type="GO" id="GO:0005886">
    <property type="term" value="C:plasma membrane"/>
    <property type="evidence" value="ECO:0007669"/>
    <property type="project" value="UniProtKB-SubCell"/>
</dbReference>
<organism evidence="9 10">
    <name type="scientific">Maridesulfovibrio hydrothermalis AM13 = DSM 14728</name>
    <dbReference type="NCBI Taxonomy" id="1121451"/>
    <lineage>
        <taxon>Bacteria</taxon>
        <taxon>Pseudomonadati</taxon>
        <taxon>Thermodesulfobacteriota</taxon>
        <taxon>Desulfovibrionia</taxon>
        <taxon>Desulfovibrionales</taxon>
        <taxon>Desulfovibrionaceae</taxon>
        <taxon>Maridesulfovibrio</taxon>
    </lineage>
</organism>
<feature type="transmembrane region" description="Helical" evidence="7">
    <location>
        <begin position="169"/>
        <end position="190"/>
    </location>
</feature>
<gene>
    <name evidence="9" type="ORF">DESAM_21749</name>
</gene>
<evidence type="ECO:0000256" key="5">
    <source>
        <dbReference type="ARBA" id="ARBA00022989"/>
    </source>
</evidence>
<dbReference type="PANTHER" id="PTHR30012:SF0">
    <property type="entry name" value="TYPE II SECRETION SYSTEM PROTEIN F-RELATED"/>
    <property type="match status" value="1"/>
</dbReference>
<evidence type="ECO:0000256" key="2">
    <source>
        <dbReference type="ARBA" id="ARBA00005745"/>
    </source>
</evidence>
<evidence type="ECO:0000256" key="6">
    <source>
        <dbReference type="ARBA" id="ARBA00023136"/>
    </source>
</evidence>
<dbReference type="RefSeq" id="WP_015336628.1">
    <property type="nucleotide sequence ID" value="NC_020055.1"/>
</dbReference>
<feature type="domain" description="Type II secretion system protein GspF" evidence="8">
    <location>
        <begin position="222"/>
        <end position="343"/>
    </location>
</feature>
<feature type="transmembrane region" description="Helical" evidence="7">
    <location>
        <begin position="126"/>
        <end position="148"/>
    </location>
</feature>
<name>L0REQ3_9BACT</name>
<keyword evidence="10" id="KW-1185">Reference proteome</keyword>
<dbReference type="EMBL" id="FO203522">
    <property type="protein sequence ID" value="CCO24026.1"/>
    <property type="molecule type" value="Genomic_DNA"/>
</dbReference>
<feature type="transmembrane region" description="Helical" evidence="7">
    <location>
        <begin position="323"/>
        <end position="346"/>
    </location>
</feature>
<dbReference type="PRINTS" id="PR00812">
    <property type="entry name" value="BCTERIALGSPF"/>
</dbReference>
<reference evidence="9 10" key="1">
    <citation type="submission" date="2012-10" db="EMBL/GenBank/DDBJ databases">
        <authorList>
            <person name="Genoscope - CEA"/>
        </authorList>
    </citation>
    <scope>NUCLEOTIDE SEQUENCE [LARGE SCALE GENOMIC DNA]</scope>
    <source>
        <strain evidence="10">AM13 / DSM 14728</strain>
    </source>
</reference>
<evidence type="ECO:0000256" key="7">
    <source>
        <dbReference type="SAM" id="Phobius"/>
    </source>
</evidence>
<keyword evidence="5 7" id="KW-1133">Transmembrane helix</keyword>
<accession>L0REQ3</accession>
<keyword evidence="3" id="KW-1003">Cell membrane</keyword>
<comment type="subcellular location">
    <subcellularLocation>
        <location evidence="1">Cell membrane</location>
        <topology evidence="1">Multi-pass membrane protein</topology>
    </subcellularLocation>
</comment>
<dbReference type="Proteomes" id="UP000010808">
    <property type="component" value="Chromosome"/>
</dbReference>
<dbReference type="PANTHER" id="PTHR30012">
    <property type="entry name" value="GENERAL SECRETION PATHWAY PROTEIN"/>
    <property type="match status" value="1"/>
</dbReference>
<dbReference type="eggNOG" id="COG1459">
    <property type="taxonomic scope" value="Bacteria"/>
</dbReference>
<keyword evidence="6 7" id="KW-0472">Membrane</keyword>
<evidence type="ECO:0000256" key="3">
    <source>
        <dbReference type="ARBA" id="ARBA00022475"/>
    </source>
</evidence>
<dbReference type="InterPro" id="IPR003004">
    <property type="entry name" value="GspF/PilC"/>
</dbReference>
<evidence type="ECO:0000313" key="10">
    <source>
        <dbReference type="Proteomes" id="UP000010808"/>
    </source>
</evidence>
<evidence type="ECO:0000313" key="9">
    <source>
        <dbReference type="EMBL" id="CCO24026.1"/>
    </source>
</evidence>
<feature type="domain" description="Type II secretion system protein GspF" evidence="8">
    <location>
        <begin position="24"/>
        <end position="145"/>
    </location>
</feature>
<dbReference type="PATRIC" id="fig|1121451.3.peg.1989"/>
<dbReference type="InterPro" id="IPR042094">
    <property type="entry name" value="T2SS_GspF_sf"/>
</dbReference>
<evidence type="ECO:0000256" key="1">
    <source>
        <dbReference type="ARBA" id="ARBA00004651"/>
    </source>
</evidence>
<proteinExistence type="inferred from homology"/>
<dbReference type="Pfam" id="PF00482">
    <property type="entry name" value="T2SSF"/>
    <property type="match status" value="2"/>
</dbReference>
<dbReference type="Gene3D" id="1.20.81.30">
    <property type="entry name" value="Type II secretion system (T2SS), domain F"/>
    <property type="match status" value="2"/>
</dbReference>
<dbReference type="STRING" id="1121451.DESAM_21749"/>
<dbReference type="KEGG" id="dhy:DESAM_21749"/>
<dbReference type="OrthoDB" id="5444670at2"/>
<keyword evidence="4 7" id="KW-0812">Transmembrane</keyword>